<dbReference type="Proteomes" id="UP000245699">
    <property type="component" value="Unassembled WGS sequence"/>
</dbReference>
<gene>
    <name evidence="1" type="ORF">BB559_005846</name>
</gene>
<evidence type="ECO:0008006" key="3">
    <source>
        <dbReference type="Google" id="ProtNLM"/>
    </source>
</evidence>
<dbReference type="EMBL" id="MBFT01000680">
    <property type="protein sequence ID" value="PVU87867.1"/>
    <property type="molecule type" value="Genomic_DNA"/>
</dbReference>
<dbReference type="GO" id="GO:0005737">
    <property type="term" value="C:cytoplasm"/>
    <property type="evidence" value="ECO:0007669"/>
    <property type="project" value="TreeGrafter"/>
</dbReference>
<dbReference type="GO" id="GO:0045505">
    <property type="term" value="F:dynein intermediate chain binding"/>
    <property type="evidence" value="ECO:0007669"/>
    <property type="project" value="TreeGrafter"/>
</dbReference>
<dbReference type="InterPro" id="IPR005334">
    <property type="entry name" value="Tctex-1-like"/>
</dbReference>
<protein>
    <recommendedName>
        <fullName evidence="3">Topoisomerase I damage affected protein 2</fullName>
    </recommendedName>
</protein>
<reference evidence="1 2" key="1">
    <citation type="journal article" date="2018" name="MBio">
        <title>Comparative Genomics Reveals the Core Gene Toolbox for the Fungus-Insect Symbiosis.</title>
        <authorList>
            <person name="Wang Y."/>
            <person name="Stata M."/>
            <person name="Wang W."/>
            <person name="Stajich J.E."/>
            <person name="White M.M."/>
            <person name="Moncalvo J.M."/>
        </authorList>
    </citation>
    <scope>NUCLEOTIDE SEQUENCE [LARGE SCALE GENOMIC DNA]</scope>
    <source>
        <strain evidence="1 2">AUS-77-4</strain>
    </source>
</reference>
<dbReference type="Pfam" id="PF03645">
    <property type="entry name" value="Tctex-1"/>
    <property type="match status" value="1"/>
</dbReference>
<dbReference type="GO" id="GO:0005868">
    <property type="term" value="C:cytoplasmic dynein complex"/>
    <property type="evidence" value="ECO:0007669"/>
    <property type="project" value="TreeGrafter"/>
</dbReference>
<dbReference type="STRING" id="61424.A0A2T9Y6C0"/>
<dbReference type="PANTHER" id="PTHR21255">
    <property type="entry name" value="T-COMPLEX-ASSOCIATED-TESTIS-EXPRESSED 1/ DYNEIN LIGHT CHAIN"/>
    <property type="match status" value="1"/>
</dbReference>
<proteinExistence type="predicted"/>
<dbReference type="CDD" id="cd21455">
    <property type="entry name" value="DLC-like_DYNLT1_DYNLT3"/>
    <property type="match status" value="1"/>
</dbReference>
<dbReference type="Gene3D" id="3.30.1140.40">
    <property type="entry name" value="Tctex-1"/>
    <property type="match status" value="1"/>
</dbReference>
<accession>A0A2T9Y6C0</accession>
<evidence type="ECO:0000313" key="2">
    <source>
        <dbReference type="Proteomes" id="UP000245699"/>
    </source>
</evidence>
<name>A0A2T9Y6C0_9FUNG</name>
<comment type="caution">
    <text evidence="1">The sequence shown here is derived from an EMBL/GenBank/DDBJ whole genome shotgun (WGS) entry which is preliminary data.</text>
</comment>
<dbReference type="InterPro" id="IPR038586">
    <property type="entry name" value="Tctex-1-like_sf"/>
</dbReference>
<keyword evidence="2" id="KW-1185">Reference proteome</keyword>
<evidence type="ECO:0000313" key="1">
    <source>
        <dbReference type="EMBL" id="PVU87867.1"/>
    </source>
</evidence>
<dbReference type="AlphaFoldDB" id="A0A2T9Y6C0"/>
<organism evidence="1 2">
    <name type="scientific">Furculomyces boomerangus</name>
    <dbReference type="NCBI Taxonomy" id="61424"/>
    <lineage>
        <taxon>Eukaryota</taxon>
        <taxon>Fungi</taxon>
        <taxon>Fungi incertae sedis</taxon>
        <taxon>Zoopagomycota</taxon>
        <taxon>Kickxellomycotina</taxon>
        <taxon>Harpellomycetes</taxon>
        <taxon>Harpellales</taxon>
        <taxon>Harpellaceae</taxon>
        <taxon>Furculomyces</taxon>
    </lineage>
</organism>
<dbReference type="PANTHER" id="PTHR21255:SF4">
    <property type="entry name" value="DYNEIN LIGHT CHAIN TCTEX-TYPE"/>
    <property type="match status" value="1"/>
</dbReference>
<dbReference type="OrthoDB" id="10059120at2759"/>
<sequence length="99" mass="11459">MEDQIYKYLKAAVELSVGDGVYRYNKVNEIEKNILEYSLKKISNLNTKQKIIITCTIIQKDDKGLQMATSIHWDQSTDGTIKYVHETNTMIILVAAYWL</sequence>
<dbReference type="GO" id="GO:0007018">
    <property type="term" value="P:microtubule-based movement"/>
    <property type="evidence" value="ECO:0007669"/>
    <property type="project" value="TreeGrafter"/>
</dbReference>